<evidence type="ECO:0000256" key="1">
    <source>
        <dbReference type="ARBA" id="ARBA00022723"/>
    </source>
</evidence>
<dbReference type="Ensembl" id="ENSCCRT00015018168.1">
    <property type="protein sequence ID" value="ENSCCRP00015017542.1"/>
    <property type="gene ID" value="ENSCCRG00015007666.1"/>
</dbReference>
<dbReference type="InterPro" id="IPR006612">
    <property type="entry name" value="THAP_Znf"/>
</dbReference>
<name>A0A8C1T5F7_CYPCA</name>
<accession>A0A8C1T5F7</accession>
<dbReference type="PROSITE" id="PS50950">
    <property type="entry name" value="ZF_THAP"/>
    <property type="match status" value="1"/>
</dbReference>
<organism evidence="7 8">
    <name type="scientific">Cyprinus carpio</name>
    <name type="common">Common carp</name>
    <dbReference type="NCBI Taxonomy" id="7962"/>
    <lineage>
        <taxon>Eukaryota</taxon>
        <taxon>Metazoa</taxon>
        <taxon>Chordata</taxon>
        <taxon>Craniata</taxon>
        <taxon>Vertebrata</taxon>
        <taxon>Euteleostomi</taxon>
        <taxon>Actinopterygii</taxon>
        <taxon>Neopterygii</taxon>
        <taxon>Teleostei</taxon>
        <taxon>Ostariophysi</taxon>
        <taxon>Cypriniformes</taxon>
        <taxon>Cyprinidae</taxon>
        <taxon>Cyprininae</taxon>
        <taxon>Cyprinus</taxon>
    </lineage>
</organism>
<proteinExistence type="predicted"/>
<keyword evidence="2 5" id="KW-0863">Zinc-finger</keyword>
<evidence type="ECO:0000256" key="3">
    <source>
        <dbReference type="ARBA" id="ARBA00022833"/>
    </source>
</evidence>
<reference evidence="7" key="1">
    <citation type="submission" date="2025-08" db="UniProtKB">
        <authorList>
            <consortium name="Ensembl"/>
        </authorList>
    </citation>
    <scope>IDENTIFICATION</scope>
</reference>
<dbReference type="Proteomes" id="UP000694700">
    <property type="component" value="Unplaced"/>
</dbReference>
<dbReference type="AlphaFoldDB" id="A0A8C1T5F7"/>
<dbReference type="GO" id="GO:0008270">
    <property type="term" value="F:zinc ion binding"/>
    <property type="evidence" value="ECO:0007669"/>
    <property type="project" value="UniProtKB-KW"/>
</dbReference>
<dbReference type="GO" id="GO:0003677">
    <property type="term" value="F:DNA binding"/>
    <property type="evidence" value="ECO:0007669"/>
    <property type="project" value="UniProtKB-UniRule"/>
</dbReference>
<protein>
    <recommendedName>
        <fullName evidence="6">THAP-type domain-containing protein</fullName>
    </recommendedName>
</protein>
<evidence type="ECO:0000313" key="7">
    <source>
        <dbReference type="Ensembl" id="ENSCCRP00015017542.1"/>
    </source>
</evidence>
<feature type="domain" description="THAP-type" evidence="6">
    <location>
        <begin position="1"/>
        <end position="76"/>
    </location>
</feature>
<evidence type="ECO:0000256" key="2">
    <source>
        <dbReference type="ARBA" id="ARBA00022771"/>
    </source>
</evidence>
<sequence>MVRKCACCGCPNRQKQPRRHKCALPTPTDERIHFYSFPVNDPERLKLWLLCVQRDVDLPLQIRPFEGLCRCFELIS</sequence>
<keyword evidence="4 5" id="KW-0238">DNA-binding</keyword>
<keyword evidence="3" id="KW-0862">Zinc</keyword>
<keyword evidence="1" id="KW-0479">Metal-binding</keyword>
<evidence type="ECO:0000256" key="5">
    <source>
        <dbReference type="PROSITE-ProRule" id="PRU00309"/>
    </source>
</evidence>
<evidence type="ECO:0000313" key="8">
    <source>
        <dbReference type="Proteomes" id="UP000694700"/>
    </source>
</evidence>
<evidence type="ECO:0000259" key="6">
    <source>
        <dbReference type="PROSITE" id="PS50950"/>
    </source>
</evidence>
<evidence type="ECO:0000256" key="4">
    <source>
        <dbReference type="ARBA" id="ARBA00023125"/>
    </source>
</evidence>